<keyword evidence="4" id="KW-1185">Reference proteome</keyword>
<feature type="compositionally biased region" description="Low complexity" evidence="1">
    <location>
        <begin position="76"/>
        <end position="92"/>
    </location>
</feature>
<comment type="caution">
    <text evidence="3">The sequence shown here is derived from an EMBL/GenBank/DDBJ whole genome shotgun (WGS) entry which is preliminary data.</text>
</comment>
<organism evidence="3 4">
    <name type="scientific">Cupriavidus campinensis</name>
    <dbReference type="NCBI Taxonomy" id="151783"/>
    <lineage>
        <taxon>Bacteria</taxon>
        <taxon>Pseudomonadati</taxon>
        <taxon>Pseudomonadota</taxon>
        <taxon>Betaproteobacteria</taxon>
        <taxon>Burkholderiales</taxon>
        <taxon>Burkholderiaceae</taxon>
        <taxon>Cupriavidus</taxon>
    </lineage>
</organism>
<feature type="signal peptide" evidence="2">
    <location>
        <begin position="1"/>
        <end position="25"/>
    </location>
</feature>
<protein>
    <recommendedName>
        <fullName evidence="5">DUF4148 domain-containing protein</fullName>
    </recommendedName>
</protein>
<keyword evidence="2" id="KW-0732">Signal</keyword>
<name>A0ABY3ET47_9BURK</name>
<accession>A0ABY3ET47</accession>
<evidence type="ECO:0000313" key="3">
    <source>
        <dbReference type="EMBL" id="TSP14075.1"/>
    </source>
</evidence>
<dbReference type="Proteomes" id="UP000318943">
    <property type="component" value="Unassembled WGS sequence"/>
</dbReference>
<evidence type="ECO:0008006" key="5">
    <source>
        <dbReference type="Google" id="ProtNLM"/>
    </source>
</evidence>
<evidence type="ECO:0000256" key="2">
    <source>
        <dbReference type="SAM" id="SignalP"/>
    </source>
</evidence>
<dbReference type="EMBL" id="VCIZ01000002">
    <property type="protein sequence ID" value="TSP14075.1"/>
    <property type="molecule type" value="Genomic_DNA"/>
</dbReference>
<gene>
    <name evidence="3" type="ORF">FGG12_04825</name>
</gene>
<feature type="chain" id="PRO_5045188653" description="DUF4148 domain-containing protein" evidence="2">
    <location>
        <begin position="26"/>
        <end position="107"/>
    </location>
</feature>
<proteinExistence type="predicted"/>
<feature type="region of interest" description="Disordered" evidence="1">
    <location>
        <begin position="67"/>
        <end position="107"/>
    </location>
</feature>
<reference evidence="3 4" key="1">
    <citation type="submission" date="2019-05" db="EMBL/GenBank/DDBJ databases">
        <title>Whole genome sequence analysis of Cupriavidus campinensis S14E4C strain.</title>
        <authorList>
            <person name="Abbaszade G."/>
            <person name="Szabo A."/>
            <person name="Toumi M."/>
            <person name="Toth E."/>
        </authorList>
    </citation>
    <scope>NUCLEOTIDE SEQUENCE [LARGE SCALE GENOMIC DNA]</scope>
    <source>
        <strain evidence="3 4">S14E4C</strain>
    </source>
</reference>
<sequence>MLYRMRGGILLLRVLALCAHTAVYAQPALAPAVTPEQKFSPGYLEAVSTGYENGQALGAVEGIAPVRPPRAERTDPAPAAPATPSAPRIPAAVLAHPPGSLRRVTAH</sequence>
<evidence type="ECO:0000313" key="4">
    <source>
        <dbReference type="Proteomes" id="UP000318943"/>
    </source>
</evidence>
<evidence type="ECO:0000256" key="1">
    <source>
        <dbReference type="SAM" id="MobiDB-lite"/>
    </source>
</evidence>